<evidence type="ECO:0000256" key="1">
    <source>
        <dbReference type="SAM" id="MobiDB-lite"/>
    </source>
</evidence>
<feature type="region of interest" description="Disordered" evidence="1">
    <location>
        <begin position="40"/>
        <end position="62"/>
    </location>
</feature>
<proteinExistence type="predicted"/>
<dbReference type="EMBL" id="KI393888">
    <property type="protein sequence ID" value="ERN06561.1"/>
    <property type="molecule type" value="Genomic_DNA"/>
</dbReference>
<evidence type="ECO:0000313" key="3">
    <source>
        <dbReference type="Proteomes" id="UP000017836"/>
    </source>
</evidence>
<feature type="compositionally biased region" description="Polar residues" evidence="1">
    <location>
        <begin position="45"/>
        <end position="62"/>
    </location>
</feature>
<sequence>MASGSSYSPKAVSGSRDLGFGGDDVLSPYLVYSSHHNLLRNSNSDRGLSSQQLISTGSQDSL</sequence>
<dbReference type="AlphaFoldDB" id="W1PFZ6"/>
<dbReference type="Proteomes" id="UP000017836">
    <property type="component" value="Unassembled WGS sequence"/>
</dbReference>
<evidence type="ECO:0000313" key="2">
    <source>
        <dbReference type="EMBL" id="ERN06561.1"/>
    </source>
</evidence>
<reference evidence="3" key="1">
    <citation type="journal article" date="2013" name="Science">
        <title>The Amborella genome and the evolution of flowering plants.</title>
        <authorList>
            <consortium name="Amborella Genome Project"/>
        </authorList>
    </citation>
    <scope>NUCLEOTIDE SEQUENCE [LARGE SCALE GENOMIC DNA]</scope>
</reference>
<protein>
    <submittedName>
        <fullName evidence="2">Uncharacterized protein</fullName>
    </submittedName>
</protein>
<keyword evidence="3" id="KW-1185">Reference proteome</keyword>
<dbReference type="HOGENOM" id="CLU_2907088_0_0_1"/>
<accession>W1PFZ6</accession>
<dbReference type="Gramene" id="ERN06561">
    <property type="protein sequence ID" value="ERN06561"/>
    <property type="gene ID" value="AMTR_s00058p00125260"/>
</dbReference>
<gene>
    <name evidence="2" type="ORF">AMTR_s00058p00125260</name>
</gene>
<name>W1PFZ6_AMBTC</name>
<organism evidence="2 3">
    <name type="scientific">Amborella trichopoda</name>
    <dbReference type="NCBI Taxonomy" id="13333"/>
    <lineage>
        <taxon>Eukaryota</taxon>
        <taxon>Viridiplantae</taxon>
        <taxon>Streptophyta</taxon>
        <taxon>Embryophyta</taxon>
        <taxon>Tracheophyta</taxon>
        <taxon>Spermatophyta</taxon>
        <taxon>Magnoliopsida</taxon>
        <taxon>Amborellales</taxon>
        <taxon>Amborellaceae</taxon>
        <taxon>Amborella</taxon>
    </lineage>
</organism>